<evidence type="ECO:0000256" key="1">
    <source>
        <dbReference type="SAM" id="Phobius"/>
    </source>
</evidence>
<sequence>MQHDIRAMEKFKKHWEIQHNWQLLFPFFGLVILGYSAFKISNAFLENYGLTLSLVASIFVFFLLLKLTLFIFKKLEKKWILDYKWEMIRVFMVFAFTGTSSLFVGRPIIKLIGITKENLNPILYWFLFIIIGLIFYQILLVMFGWLFGQFKFFWEFEKKMLRRFGFKRFLD</sequence>
<name>A0ABP8CV50_9FLAO</name>
<dbReference type="InterPro" id="IPR046714">
    <property type="entry name" value="DUF6787"/>
</dbReference>
<keyword evidence="4" id="KW-1185">Reference proteome</keyword>
<keyword evidence="1" id="KW-0472">Membrane</keyword>
<evidence type="ECO:0000313" key="3">
    <source>
        <dbReference type="EMBL" id="GAA4243682.1"/>
    </source>
</evidence>
<keyword evidence="1" id="KW-0812">Transmembrane</keyword>
<feature type="transmembrane region" description="Helical" evidence="1">
    <location>
        <begin position="21"/>
        <end position="38"/>
    </location>
</feature>
<comment type="caution">
    <text evidence="3">The sequence shown here is derived from an EMBL/GenBank/DDBJ whole genome shotgun (WGS) entry which is preliminary data.</text>
</comment>
<reference evidence="4" key="1">
    <citation type="journal article" date="2019" name="Int. J. Syst. Evol. Microbiol.">
        <title>The Global Catalogue of Microorganisms (GCM) 10K type strain sequencing project: providing services to taxonomists for standard genome sequencing and annotation.</title>
        <authorList>
            <consortium name="The Broad Institute Genomics Platform"/>
            <consortium name="The Broad Institute Genome Sequencing Center for Infectious Disease"/>
            <person name="Wu L."/>
            <person name="Ma J."/>
        </authorList>
    </citation>
    <scope>NUCLEOTIDE SEQUENCE [LARGE SCALE GENOMIC DNA]</scope>
    <source>
        <strain evidence="4">JCM 17633</strain>
    </source>
</reference>
<dbReference type="Proteomes" id="UP001501682">
    <property type="component" value="Unassembled WGS sequence"/>
</dbReference>
<feature type="transmembrane region" description="Helical" evidence="1">
    <location>
        <begin position="90"/>
        <end position="109"/>
    </location>
</feature>
<feature type="transmembrane region" description="Helical" evidence="1">
    <location>
        <begin position="121"/>
        <end position="154"/>
    </location>
</feature>
<accession>A0ABP8CV50</accession>
<protein>
    <recommendedName>
        <fullName evidence="2">DUF6787 domain-containing protein</fullName>
    </recommendedName>
</protein>
<dbReference type="EMBL" id="BAABCB010000018">
    <property type="protein sequence ID" value="GAA4243682.1"/>
    <property type="molecule type" value="Genomic_DNA"/>
</dbReference>
<keyword evidence="1" id="KW-1133">Transmembrane helix</keyword>
<evidence type="ECO:0000313" key="4">
    <source>
        <dbReference type="Proteomes" id="UP001501682"/>
    </source>
</evidence>
<proteinExistence type="predicted"/>
<gene>
    <name evidence="3" type="ORF">GCM10022292_19230</name>
</gene>
<organism evidence="3 4">
    <name type="scientific">Winogradskyella damuponensis</name>
    <dbReference type="NCBI Taxonomy" id="943939"/>
    <lineage>
        <taxon>Bacteria</taxon>
        <taxon>Pseudomonadati</taxon>
        <taxon>Bacteroidota</taxon>
        <taxon>Flavobacteriia</taxon>
        <taxon>Flavobacteriales</taxon>
        <taxon>Flavobacteriaceae</taxon>
        <taxon>Winogradskyella</taxon>
    </lineage>
</organism>
<feature type="transmembrane region" description="Helical" evidence="1">
    <location>
        <begin position="50"/>
        <end position="69"/>
    </location>
</feature>
<feature type="domain" description="DUF6787" evidence="2">
    <location>
        <begin position="90"/>
        <end position="166"/>
    </location>
</feature>
<dbReference type="Pfam" id="PF20584">
    <property type="entry name" value="DUF6787"/>
    <property type="match status" value="1"/>
</dbReference>
<evidence type="ECO:0000259" key="2">
    <source>
        <dbReference type="Pfam" id="PF20584"/>
    </source>
</evidence>